<organism evidence="1 2">
    <name type="scientific">Burkholderia anthina</name>
    <dbReference type="NCBI Taxonomy" id="179879"/>
    <lineage>
        <taxon>Bacteria</taxon>
        <taxon>Pseudomonadati</taxon>
        <taxon>Pseudomonadota</taxon>
        <taxon>Betaproteobacteria</taxon>
        <taxon>Burkholderiales</taxon>
        <taxon>Burkholderiaceae</taxon>
        <taxon>Burkholderia</taxon>
        <taxon>Burkholderia cepacia complex</taxon>
    </lineage>
</organism>
<evidence type="ECO:0008006" key="3">
    <source>
        <dbReference type="Google" id="ProtNLM"/>
    </source>
</evidence>
<proteinExistence type="predicted"/>
<keyword evidence="2" id="KW-1185">Reference proteome</keyword>
<dbReference type="RefSeq" id="WP_162826269.1">
    <property type="nucleotide sequence ID" value="NZ_CABVLY010000050.1"/>
</dbReference>
<name>A0ABS2B9J9_9BURK</name>
<sequence length="49" mass="5251">MVSVISRSDRPPGPAAECFLDCLIETIRTALSSASPHARNVLQSVDLLI</sequence>
<dbReference type="Proteomes" id="UP000755577">
    <property type="component" value="Unassembled WGS sequence"/>
</dbReference>
<reference evidence="1 2" key="1">
    <citation type="submission" date="2021-02" db="EMBL/GenBank/DDBJ databases">
        <title>Draft genome of the type strains Burkholderia anthina DSM16086.</title>
        <authorList>
            <person name="Hertel R."/>
            <person name="Meissner J."/>
            <person name="Poehlein A."/>
            <person name="Daniel R."/>
            <person name="Commichau F.M."/>
        </authorList>
    </citation>
    <scope>NUCLEOTIDE SEQUENCE [LARGE SCALE GENOMIC DNA]</scope>
    <source>
        <strain evidence="1 2">DSM 16086</strain>
    </source>
</reference>
<dbReference type="EMBL" id="JAFCIQ010000021">
    <property type="protein sequence ID" value="MBM2769685.1"/>
    <property type="molecule type" value="Genomic_DNA"/>
</dbReference>
<accession>A0ABS2B9J9</accession>
<evidence type="ECO:0000313" key="1">
    <source>
        <dbReference type="EMBL" id="MBM2769685.1"/>
    </source>
</evidence>
<dbReference type="GeneID" id="56504887"/>
<protein>
    <recommendedName>
        <fullName evidence="3">LysR family transcriptional regulator</fullName>
    </recommendedName>
</protein>
<evidence type="ECO:0000313" key="2">
    <source>
        <dbReference type="Proteomes" id="UP000755577"/>
    </source>
</evidence>
<comment type="caution">
    <text evidence="1">The sequence shown here is derived from an EMBL/GenBank/DDBJ whole genome shotgun (WGS) entry which is preliminary data.</text>
</comment>
<gene>
    <name evidence="1" type="ORF">JQK92_25040</name>
</gene>